<dbReference type="STRING" id="980251.GCA_001642875_00693"/>
<proteinExistence type="predicted"/>
<keyword evidence="2" id="KW-1133">Transmembrane helix</keyword>
<protein>
    <submittedName>
        <fullName evidence="3">Uncharacterized protein</fullName>
    </submittedName>
</protein>
<gene>
    <name evidence="3" type="ORF">MFFC18_41170</name>
</gene>
<feature type="compositionally biased region" description="Basic residues" evidence="1">
    <location>
        <begin position="59"/>
        <end position="86"/>
    </location>
</feature>
<dbReference type="RefSeq" id="WP_075083487.1">
    <property type="nucleotide sequence ID" value="NZ_CP042912.1"/>
</dbReference>
<evidence type="ECO:0000313" key="3">
    <source>
        <dbReference type="EMBL" id="QEG24200.1"/>
    </source>
</evidence>
<feature type="region of interest" description="Disordered" evidence="1">
    <location>
        <begin position="37"/>
        <end position="86"/>
    </location>
</feature>
<reference evidence="3 4" key="1">
    <citation type="submission" date="2019-08" db="EMBL/GenBank/DDBJ databases">
        <title>Deep-cultivation of Planctomycetes and their phenomic and genomic characterization uncovers novel biology.</title>
        <authorList>
            <person name="Wiegand S."/>
            <person name="Jogler M."/>
            <person name="Boedeker C."/>
            <person name="Pinto D."/>
            <person name="Vollmers J."/>
            <person name="Rivas-Marin E."/>
            <person name="Kohn T."/>
            <person name="Peeters S.H."/>
            <person name="Heuer A."/>
            <person name="Rast P."/>
            <person name="Oberbeckmann S."/>
            <person name="Bunk B."/>
            <person name="Jeske O."/>
            <person name="Meyerdierks A."/>
            <person name="Storesund J.E."/>
            <person name="Kallscheuer N."/>
            <person name="Luecker S."/>
            <person name="Lage O.M."/>
            <person name="Pohl T."/>
            <person name="Merkel B.J."/>
            <person name="Hornburger P."/>
            <person name="Mueller R.-W."/>
            <person name="Bruemmer F."/>
            <person name="Labrenz M."/>
            <person name="Spormann A.M."/>
            <person name="Op den Camp H."/>
            <person name="Overmann J."/>
            <person name="Amann R."/>
            <person name="Jetten M.S.M."/>
            <person name="Mascher T."/>
            <person name="Medema M.H."/>
            <person name="Devos D.P."/>
            <person name="Kaster A.-K."/>
            <person name="Ovreas L."/>
            <person name="Rohde M."/>
            <person name="Galperin M.Y."/>
            <person name="Jogler C."/>
        </authorList>
    </citation>
    <scope>NUCLEOTIDE SEQUENCE [LARGE SCALE GENOMIC DNA]</scope>
    <source>
        <strain evidence="3 4">FC18</strain>
    </source>
</reference>
<evidence type="ECO:0000256" key="2">
    <source>
        <dbReference type="SAM" id="Phobius"/>
    </source>
</evidence>
<dbReference type="EMBL" id="CP042912">
    <property type="protein sequence ID" value="QEG24200.1"/>
    <property type="molecule type" value="Genomic_DNA"/>
</dbReference>
<evidence type="ECO:0000313" key="4">
    <source>
        <dbReference type="Proteomes" id="UP000322214"/>
    </source>
</evidence>
<keyword evidence="2" id="KW-0472">Membrane</keyword>
<feature type="transmembrane region" description="Helical" evidence="2">
    <location>
        <begin position="12"/>
        <end position="32"/>
    </location>
</feature>
<feature type="compositionally biased region" description="Basic and acidic residues" evidence="1">
    <location>
        <begin position="42"/>
        <end position="58"/>
    </location>
</feature>
<dbReference type="KEGG" id="mff:MFFC18_41170"/>
<dbReference type="Proteomes" id="UP000322214">
    <property type="component" value="Chromosome"/>
</dbReference>
<keyword evidence="4" id="KW-1185">Reference proteome</keyword>
<accession>A0A5B9PG40</accession>
<organism evidence="3 4">
    <name type="scientific">Mariniblastus fucicola</name>
    <dbReference type="NCBI Taxonomy" id="980251"/>
    <lineage>
        <taxon>Bacteria</taxon>
        <taxon>Pseudomonadati</taxon>
        <taxon>Planctomycetota</taxon>
        <taxon>Planctomycetia</taxon>
        <taxon>Pirellulales</taxon>
        <taxon>Pirellulaceae</taxon>
        <taxon>Mariniblastus</taxon>
    </lineage>
</organism>
<sequence length="86" mass="10038">MLHTIIAQQTQYTLAYALIFAIVFLGFLVVCVPRPRKPAYRSPEEEKAAKKKSEIDKVRAKKKKARDKQNKKRQKARKKALKKQNQ</sequence>
<evidence type="ECO:0000256" key="1">
    <source>
        <dbReference type="SAM" id="MobiDB-lite"/>
    </source>
</evidence>
<name>A0A5B9PG40_9BACT</name>
<dbReference type="AlphaFoldDB" id="A0A5B9PG40"/>
<keyword evidence="2" id="KW-0812">Transmembrane</keyword>